<name>A0A1Y1XGX2_9FUNG</name>
<keyword evidence="3 6" id="KW-0719">Serine esterase</keyword>
<feature type="active site" evidence="7">
    <location>
        <position position="144"/>
    </location>
</feature>
<dbReference type="PANTHER" id="PTHR14189">
    <property type="entry name" value="PROTEIN PHOSPHATASE METHYLESTERASE-1 RELATED"/>
    <property type="match status" value="1"/>
</dbReference>
<evidence type="ECO:0000256" key="6">
    <source>
        <dbReference type="PIRNR" id="PIRNR022950"/>
    </source>
</evidence>
<dbReference type="OrthoDB" id="194865at2759"/>
<comment type="caution">
    <text evidence="9">The sequence shown here is derived from an EMBL/GenBank/DDBJ whole genome shotgun (WGS) entry which is preliminary data.</text>
</comment>
<dbReference type="Gene3D" id="3.40.50.1820">
    <property type="entry name" value="alpha/beta hydrolase"/>
    <property type="match status" value="1"/>
</dbReference>
<comment type="catalytic activity">
    <reaction evidence="5">
        <text>[phosphatase 2A protein]-C-terminal L-leucine methyl ester + H2O = [phosphatase 2A protein]-C-terminal L-leucine + methanol + H(+)</text>
        <dbReference type="Rhea" id="RHEA:48548"/>
        <dbReference type="Rhea" id="RHEA-COMP:12134"/>
        <dbReference type="Rhea" id="RHEA-COMP:12135"/>
        <dbReference type="ChEBI" id="CHEBI:15377"/>
        <dbReference type="ChEBI" id="CHEBI:15378"/>
        <dbReference type="ChEBI" id="CHEBI:17790"/>
        <dbReference type="ChEBI" id="CHEBI:90516"/>
        <dbReference type="ChEBI" id="CHEBI:90517"/>
        <dbReference type="EC" id="3.1.1.89"/>
    </reaction>
</comment>
<dbReference type="PIRSF" id="PIRSF022950">
    <property type="entry name" value="PPase_methylesterase_euk"/>
    <property type="match status" value="1"/>
</dbReference>
<evidence type="ECO:0000256" key="4">
    <source>
        <dbReference type="ARBA" id="ARBA00022801"/>
    </source>
</evidence>
<evidence type="ECO:0000313" key="9">
    <source>
        <dbReference type="EMBL" id="ORX85009.1"/>
    </source>
</evidence>
<keyword evidence="10" id="KW-1185">Reference proteome</keyword>
<evidence type="ECO:0000256" key="5">
    <source>
        <dbReference type="ARBA" id="ARBA00049203"/>
    </source>
</evidence>
<reference evidence="9 10" key="2">
    <citation type="submission" date="2016-08" db="EMBL/GenBank/DDBJ databases">
        <title>Pervasive Adenine N6-methylation of Active Genes in Fungi.</title>
        <authorList>
            <consortium name="DOE Joint Genome Institute"/>
            <person name="Mondo S.J."/>
            <person name="Dannebaum R.O."/>
            <person name="Kuo R.C."/>
            <person name="Labutti K."/>
            <person name="Haridas S."/>
            <person name="Kuo A."/>
            <person name="Salamov A."/>
            <person name="Ahrendt S.R."/>
            <person name="Lipzen A."/>
            <person name="Sullivan W."/>
            <person name="Andreopoulos W.B."/>
            <person name="Clum A."/>
            <person name="Lindquist E."/>
            <person name="Daum C."/>
            <person name="Ramamoorthy G.K."/>
            <person name="Gryganskyi A."/>
            <person name="Culley D."/>
            <person name="Magnuson J.K."/>
            <person name="James T.Y."/>
            <person name="O'Malley M.A."/>
            <person name="Stajich J.E."/>
            <person name="Spatafora J.W."/>
            <person name="Visel A."/>
            <person name="Grigoriev I.V."/>
        </authorList>
    </citation>
    <scope>NUCLEOTIDE SEQUENCE [LARGE SCALE GENOMIC DNA]</scope>
    <source>
        <strain evidence="9 10">S4</strain>
    </source>
</reference>
<evidence type="ECO:0000256" key="7">
    <source>
        <dbReference type="PIRSR" id="PIRSR022950-1"/>
    </source>
</evidence>
<evidence type="ECO:0000313" key="10">
    <source>
        <dbReference type="Proteomes" id="UP000193944"/>
    </source>
</evidence>
<feature type="domain" description="AB hydrolase-1" evidence="8">
    <location>
        <begin position="40"/>
        <end position="286"/>
    </location>
</feature>
<feature type="active site" evidence="7">
    <location>
        <position position="274"/>
    </location>
</feature>
<dbReference type="InterPro" id="IPR029058">
    <property type="entry name" value="AB_hydrolase_fold"/>
</dbReference>
<comment type="function">
    <text evidence="6">Demethylates proteins that have been reversibly carboxymethylated.</text>
</comment>
<dbReference type="InterPro" id="IPR000073">
    <property type="entry name" value="AB_hydrolase_1"/>
</dbReference>
<dbReference type="EMBL" id="MCFG01000042">
    <property type="protein sequence ID" value="ORX85009.1"/>
    <property type="molecule type" value="Genomic_DNA"/>
</dbReference>
<comment type="similarity">
    <text evidence="1 6">Belongs to the AB hydrolase superfamily.</text>
</comment>
<dbReference type="STRING" id="1754192.A0A1Y1XGX2"/>
<accession>A0A1Y1XGX2</accession>
<protein>
    <recommendedName>
        <fullName evidence="2 6">Protein phosphatase methylesterase 1</fullName>
        <shortName evidence="6">PME-1</shortName>
        <ecNumber evidence="6">3.1.1.-</ecNumber>
    </recommendedName>
</protein>
<dbReference type="AlphaFoldDB" id="A0A1Y1XGX2"/>
<evidence type="ECO:0000256" key="2">
    <source>
        <dbReference type="ARBA" id="ARBA00020672"/>
    </source>
</evidence>
<evidence type="ECO:0000259" key="8">
    <source>
        <dbReference type="Pfam" id="PF12697"/>
    </source>
</evidence>
<gene>
    <name evidence="9" type="ORF">BCR32DRAFT_230045</name>
</gene>
<evidence type="ECO:0000256" key="3">
    <source>
        <dbReference type="ARBA" id="ARBA00022487"/>
    </source>
</evidence>
<dbReference type="PANTHER" id="PTHR14189:SF0">
    <property type="entry name" value="PROTEIN PHOSPHATASE METHYLESTERASE 1"/>
    <property type="match status" value="1"/>
</dbReference>
<proteinExistence type="inferred from homology"/>
<dbReference type="SUPFAM" id="SSF53474">
    <property type="entry name" value="alpha/beta-Hydrolases"/>
    <property type="match status" value="1"/>
</dbReference>
<dbReference type="Proteomes" id="UP000193944">
    <property type="component" value="Unassembled WGS sequence"/>
</dbReference>
<sequence>MFEPTSPDKFFDKVQDLKIEGTEDIFRVYQINPEEKKTVFVFHHGAGLSGLSYALLSEHLKSLINNQCGILCYDCRGHGKTQTSNDEDLSLATLSQDLVNICNALYPDPTTEFILVGHSLGGAIVADVASKQMLKKIFGLIVIDVVEGTALESLVHMQNVLLGRPTSFKSESEAIEWSITSHTIRNIESAKISVPSQLRKISGKTGDRYIWRANLTASEKYWEGKWYKGLSEKFISTKAPKLLIIASPDRLDKPLTIGQMQGKFQMEIFPECGHLMNEDAPDKIAAVLNEFYSRNKVFIPKRFNIPLRPSNRATAPPKN</sequence>
<feature type="active site" evidence="7">
    <location>
        <position position="119"/>
    </location>
</feature>
<dbReference type="Pfam" id="PF12697">
    <property type="entry name" value="Abhydrolase_6"/>
    <property type="match status" value="1"/>
</dbReference>
<keyword evidence="4 6" id="KW-0378">Hydrolase</keyword>
<organism evidence="9 10">
    <name type="scientific">Anaeromyces robustus</name>
    <dbReference type="NCBI Taxonomy" id="1754192"/>
    <lineage>
        <taxon>Eukaryota</taxon>
        <taxon>Fungi</taxon>
        <taxon>Fungi incertae sedis</taxon>
        <taxon>Chytridiomycota</taxon>
        <taxon>Chytridiomycota incertae sedis</taxon>
        <taxon>Neocallimastigomycetes</taxon>
        <taxon>Neocallimastigales</taxon>
        <taxon>Neocallimastigaceae</taxon>
        <taxon>Anaeromyces</taxon>
    </lineage>
</organism>
<dbReference type="EC" id="3.1.1.-" evidence="6"/>
<dbReference type="InterPro" id="IPR016812">
    <property type="entry name" value="PPase_methylesterase_euk"/>
</dbReference>
<evidence type="ECO:0000256" key="1">
    <source>
        <dbReference type="ARBA" id="ARBA00008645"/>
    </source>
</evidence>
<reference evidence="9 10" key="1">
    <citation type="submission" date="2016-08" db="EMBL/GenBank/DDBJ databases">
        <title>A Parts List for Fungal Cellulosomes Revealed by Comparative Genomics.</title>
        <authorList>
            <consortium name="DOE Joint Genome Institute"/>
            <person name="Haitjema C.H."/>
            <person name="Gilmore S.P."/>
            <person name="Henske J.K."/>
            <person name="Solomon K.V."/>
            <person name="De Groot R."/>
            <person name="Kuo A."/>
            <person name="Mondo S.J."/>
            <person name="Salamov A.A."/>
            <person name="Labutti K."/>
            <person name="Zhao Z."/>
            <person name="Chiniquy J."/>
            <person name="Barry K."/>
            <person name="Brewer H.M."/>
            <person name="Purvine S.O."/>
            <person name="Wright A.T."/>
            <person name="Boxma B."/>
            <person name="Van Alen T."/>
            <person name="Hackstein J.H."/>
            <person name="Baker S.E."/>
            <person name="Grigoriev I.V."/>
            <person name="O'Malley M.A."/>
        </authorList>
    </citation>
    <scope>NUCLEOTIDE SEQUENCE [LARGE SCALE GENOMIC DNA]</scope>
    <source>
        <strain evidence="9 10">S4</strain>
    </source>
</reference>
<dbReference type="GO" id="GO:0051723">
    <property type="term" value="F:protein methylesterase activity"/>
    <property type="evidence" value="ECO:0007669"/>
    <property type="project" value="UniProtKB-EC"/>
</dbReference>